<protein>
    <submittedName>
        <fullName evidence="1">Uncharacterized protein</fullName>
    </submittedName>
</protein>
<proteinExistence type="predicted"/>
<dbReference type="InterPro" id="IPR027417">
    <property type="entry name" value="P-loop_NTPase"/>
</dbReference>
<dbReference type="AlphaFoldDB" id="A0A344L5M4"/>
<dbReference type="Proteomes" id="UP000250434">
    <property type="component" value="Chromosome"/>
</dbReference>
<dbReference type="PANTHER" id="PTHR47691:SF3">
    <property type="entry name" value="HTH-TYPE TRANSCRIPTIONAL REGULATOR RV0890C-RELATED"/>
    <property type="match status" value="1"/>
</dbReference>
<dbReference type="KEGG" id="aab:A4R43_12950"/>
<reference evidence="1 2" key="1">
    <citation type="submission" date="2016-04" db="EMBL/GenBank/DDBJ databases">
        <title>Complete genome sequence and analysis of deep-sea sediment isolate, Amycolatopsis sp. WP1.</title>
        <authorList>
            <person name="Wang H."/>
            <person name="Chen S."/>
            <person name="Wu Q."/>
        </authorList>
    </citation>
    <scope>NUCLEOTIDE SEQUENCE [LARGE SCALE GENOMIC DNA]</scope>
    <source>
        <strain evidence="1 2">WP1</strain>
    </source>
</reference>
<dbReference type="InterPro" id="IPR011990">
    <property type="entry name" value="TPR-like_helical_dom_sf"/>
</dbReference>
<evidence type="ECO:0000313" key="2">
    <source>
        <dbReference type="Proteomes" id="UP000250434"/>
    </source>
</evidence>
<dbReference type="SUPFAM" id="SSF52540">
    <property type="entry name" value="P-loop containing nucleoside triphosphate hydrolases"/>
    <property type="match status" value="1"/>
</dbReference>
<name>A0A344L5M4_9PSEU</name>
<dbReference type="OrthoDB" id="4529294at2"/>
<sequence>MVVMGAGPRRAVPFLDRAEQRGTIGRYLASRRELDLPGLVCVHASAGLGSYSLAAEVYEDYRRAEGDCPYLEVQAATADGEALPLEDLLRQVLRGLEVPERELPSKDADLAQAYQLLSAGRRFVLLLKDVVDVAQVEPLIPKAAPSAVVLVTSRRALRRLAASNFMLVQLPQLPAPEARELLLASLGPTAAEIDDALLDELGELCGGHPLLIRLVAAHLLGRARVAEPLVNRIRQSRAALLELDVTQPVASSIKLAYDGLTTEFARVFRRVALLPGPDFTAEAAEVACGGDVTEMLDELVDASLLYYDDARGRYFFHALVREHAKLQEETEDRAEILERVVTWYLAEAARRDLALSGRWRIGDVFAEVENSGRPVPTRDEALAWFENEWRSVAACVAEAVNASRNDVAWQLCVALFKFLHMHGYTTAWLETHRIGIEAAELDSEAGFMQLANQRGAAWMEVGDGEKARADFEASLAVALRLRHHMGMQSNTEWLGKVDAKQRKYADAHRRYDESERMVDEAGANIPPGQAVRMRALLHLQHARAYLGEGNDAAAVASVRRALEFFDATAGERENTAKCQMVLGEAAEDALAGAEAYRTAAELFRADGLKRRQAEAWHGMGSRHPDPQAAREALEQARALYAEVGDPRAEEIDLG</sequence>
<dbReference type="GO" id="GO:0043531">
    <property type="term" value="F:ADP binding"/>
    <property type="evidence" value="ECO:0007669"/>
    <property type="project" value="InterPro"/>
</dbReference>
<dbReference type="PANTHER" id="PTHR47691">
    <property type="entry name" value="REGULATOR-RELATED"/>
    <property type="match status" value="1"/>
</dbReference>
<dbReference type="SUPFAM" id="SSF48452">
    <property type="entry name" value="TPR-like"/>
    <property type="match status" value="1"/>
</dbReference>
<keyword evidence="2" id="KW-1185">Reference proteome</keyword>
<accession>A0A344L5M4</accession>
<dbReference type="EMBL" id="CP015163">
    <property type="protein sequence ID" value="AXB43348.1"/>
    <property type="molecule type" value="Genomic_DNA"/>
</dbReference>
<dbReference type="Gene3D" id="3.40.50.300">
    <property type="entry name" value="P-loop containing nucleotide triphosphate hydrolases"/>
    <property type="match status" value="1"/>
</dbReference>
<dbReference type="Gene3D" id="1.25.40.10">
    <property type="entry name" value="Tetratricopeptide repeat domain"/>
    <property type="match status" value="1"/>
</dbReference>
<gene>
    <name evidence="1" type="ORF">A4R43_12950</name>
</gene>
<evidence type="ECO:0000313" key="1">
    <source>
        <dbReference type="EMBL" id="AXB43348.1"/>
    </source>
</evidence>
<organism evidence="1 2">
    <name type="scientific">Amycolatopsis albispora</name>
    <dbReference type="NCBI Taxonomy" id="1804986"/>
    <lineage>
        <taxon>Bacteria</taxon>
        <taxon>Bacillati</taxon>
        <taxon>Actinomycetota</taxon>
        <taxon>Actinomycetes</taxon>
        <taxon>Pseudonocardiales</taxon>
        <taxon>Pseudonocardiaceae</taxon>
        <taxon>Amycolatopsis</taxon>
    </lineage>
</organism>